<evidence type="ECO:0000259" key="1">
    <source>
        <dbReference type="Pfam" id="PF03161"/>
    </source>
</evidence>
<sequence length="209" mass="24106">MDNTVERLNQFQKSVVIGSILGDGYMRIVPGRQNAFLEINHAASQREYVLWKYHVLEGIRAGIPTERHGNGSRRAIRFNTRQAEELTLLFQLFYRNGKKVIPHDLVLDPLMLAVWFMDDGSRCRDSDIYLNTQQFDGCDQLTLIRALQTLELEATLNKDKEYKRIRFLKKSIPTLTKLIEPYVVPSMRYKIGSESVETTRQSPTVITVG</sequence>
<reference evidence="3" key="1">
    <citation type="submission" date="2017-09" db="EMBL/GenBank/DDBJ databases">
        <title>Depth-based differentiation of microbial function through sediment-hosted aquifers and enrichment of novel symbionts in the deep terrestrial subsurface.</title>
        <authorList>
            <person name="Probst A.J."/>
            <person name="Ladd B."/>
            <person name="Jarett J.K."/>
            <person name="Geller-Mcgrath D.E."/>
            <person name="Sieber C.M.K."/>
            <person name="Emerson J.B."/>
            <person name="Anantharaman K."/>
            <person name="Thomas B.C."/>
            <person name="Malmstrom R."/>
            <person name="Stieglmeier M."/>
            <person name="Klingl A."/>
            <person name="Woyke T."/>
            <person name="Ryan C.M."/>
            <person name="Banfield J.F."/>
        </authorList>
    </citation>
    <scope>NUCLEOTIDE SEQUENCE [LARGE SCALE GENOMIC DNA]</scope>
</reference>
<organism evidence="2 3">
    <name type="scientific">Candidatus Kaiserbacteria bacterium CG10_big_fil_rev_8_21_14_0_10_49_17</name>
    <dbReference type="NCBI Taxonomy" id="1974609"/>
    <lineage>
        <taxon>Bacteria</taxon>
        <taxon>Candidatus Kaiseribacteriota</taxon>
    </lineage>
</organism>
<dbReference type="GO" id="GO:0004519">
    <property type="term" value="F:endonuclease activity"/>
    <property type="evidence" value="ECO:0007669"/>
    <property type="project" value="InterPro"/>
</dbReference>
<dbReference type="Gene3D" id="3.10.28.10">
    <property type="entry name" value="Homing endonucleases"/>
    <property type="match status" value="2"/>
</dbReference>
<dbReference type="InterPro" id="IPR004860">
    <property type="entry name" value="LAGLIDADG_dom"/>
</dbReference>
<comment type="caution">
    <text evidence="2">The sequence shown here is derived from an EMBL/GenBank/DDBJ whole genome shotgun (WGS) entry which is preliminary data.</text>
</comment>
<accession>A0A2M6WDR4</accession>
<gene>
    <name evidence="2" type="ORF">COU17_03215</name>
</gene>
<proteinExistence type="predicted"/>
<dbReference type="GO" id="GO:0048564">
    <property type="term" value="P:photosystem I assembly"/>
    <property type="evidence" value="ECO:0007669"/>
    <property type="project" value="TreeGrafter"/>
</dbReference>
<evidence type="ECO:0000313" key="3">
    <source>
        <dbReference type="Proteomes" id="UP000228809"/>
    </source>
</evidence>
<dbReference type="PANTHER" id="PTHR47539:SF1">
    <property type="entry name" value="PENTATRICOPEPTIDE REPEAT-CONTAINING PROTEIN OTP51, CHLOROPLASTIC"/>
    <property type="match status" value="1"/>
</dbReference>
<evidence type="ECO:0000313" key="2">
    <source>
        <dbReference type="EMBL" id="PIT90939.1"/>
    </source>
</evidence>
<dbReference type="EMBL" id="PFBJ01000018">
    <property type="protein sequence ID" value="PIT90939.1"/>
    <property type="molecule type" value="Genomic_DNA"/>
</dbReference>
<name>A0A2M6WDR4_9BACT</name>
<dbReference type="GO" id="GO:0000373">
    <property type="term" value="P:Group II intron splicing"/>
    <property type="evidence" value="ECO:0007669"/>
    <property type="project" value="TreeGrafter"/>
</dbReference>
<dbReference type="SUPFAM" id="SSF55608">
    <property type="entry name" value="Homing endonucleases"/>
    <property type="match status" value="1"/>
</dbReference>
<dbReference type="GO" id="GO:0045292">
    <property type="term" value="P:mRNA cis splicing, via spliceosome"/>
    <property type="evidence" value="ECO:0007669"/>
    <property type="project" value="TreeGrafter"/>
</dbReference>
<protein>
    <recommendedName>
        <fullName evidence="1">Homing endonuclease LAGLIDADG domain-containing protein</fullName>
    </recommendedName>
</protein>
<dbReference type="Proteomes" id="UP000228809">
    <property type="component" value="Unassembled WGS sequence"/>
</dbReference>
<dbReference type="InterPro" id="IPR027434">
    <property type="entry name" value="Homing_endonucl"/>
</dbReference>
<dbReference type="InterPro" id="IPR052500">
    <property type="entry name" value="Chloro/Mito_RNA_Process"/>
</dbReference>
<dbReference type="PANTHER" id="PTHR47539">
    <property type="entry name" value="PENTATRICOPEPTIDE REPEAT-CONTAINING PROTEIN OTP51, CHLOROPLASTIC"/>
    <property type="match status" value="1"/>
</dbReference>
<feature type="domain" description="Homing endonuclease LAGLIDADG" evidence="1">
    <location>
        <begin position="14"/>
        <end position="175"/>
    </location>
</feature>
<dbReference type="AlphaFoldDB" id="A0A2M6WDR4"/>
<dbReference type="Pfam" id="PF03161">
    <property type="entry name" value="LAGLIDADG_2"/>
    <property type="match status" value="1"/>
</dbReference>